<name>A0A6A4IEZ7_9AGAR</name>
<keyword evidence="2" id="KW-1185">Reference proteome</keyword>
<dbReference type="OrthoDB" id="2961601at2759"/>
<dbReference type="InterPro" id="IPR032675">
    <property type="entry name" value="LRR_dom_sf"/>
</dbReference>
<proteinExistence type="predicted"/>
<dbReference type="AlphaFoldDB" id="A0A6A4IEZ7"/>
<gene>
    <name evidence="1" type="ORF">BT96DRAFT_131195</name>
</gene>
<sequence length="127" mass="14222">MYFRPTAALDDEIRTWSSYSASRLRSACSDVVSCHADQTHFPILESLRLVNHDGERDYEGLLHSLSSCPRLHTLDLRGRFSWSGFGCIGLSHLTELKVHTFAGKSVADLLCRLPSLQKCEISNIAID</sequence>
<dbReference type="Gene3D" id="3.80.10.10">
    <property type="entry name" value="Ribonuclease Inhibitor"/>
    <property type="match status" value="1"/>
</dbReference>
<dbReference type="SUPFAM" id="SSF52047">
    <property type="entry name" value="RNI-like"/>
    <property type="match status" value="1"/>
</dbReference>
<protein>
    <recommendedName>
        <fullName evidence="3">RNI-like protein</fullName>
    </recommendedName>
</protein>
<evidence type="ECO:0000313" key="1">
    <source>
        <dbReference type="EMBL" id="KAE9407374.1"/>
    </source>
</evidence>
<evidence type="ECO:0000313" key="2">
    <source>
        <dbReference type="Proteomes" id="UP000799118"/>
    </source>
</evidence>
<evidence type="ECO:0008006" key="3">
    <source>
        <dbReference type="Google" id="ProtNLM"/>
    </source>
</evidence>
<accession>A0A6A4IEZ7</accession>
<dbReference type="EMBL" id="ML769396">
    <property type="protein sequence ID" value="KAE9407374.1"/>
    <property type="molecule type" value="Genomic_DNA"/>
</dbReference>
<reference evidence="1" key="1">
    <citation type="journal article" date="2019" name="Environ. Microbiol.">
        <title>Fungal ecological strategies reflected in gene transcription - a case study of two litter decomposers.</title>
        <authorList>
            <person name="Barbi F."/>
            <person name="Kohler A."/>
            <person name="Barry K."/>
            <person name="Baskaran P."/>
            <person name="Daum C."/>
            <person name="Fauchery L."/>
            <person name="Ihrmark K."/>
            <person name="Kuo A."/>
            <person name="LaButti K."/>
            <person name="Lipzen A."/>
            <person name="Morin E."/>
            <person name="Grigoriev I.V."/>
            <person name="Henrissat B."/>
            <person name="Lindahl B."/>
            <person name="Martin F."/>
        </authorList>
    </citation>
    <scope>NUCLEOTIDE SEQUENCE</scope>
    <source>
        <strain evidence="1">JB14</strain>
    </source>
</reference>
<organism evidence="1 2">
    <name type="scientific">Gymnopus androsaceus JB14</name>
    <dbReference type="NCBI Taxonomy" id="1447944"/>
    <lineage>
        <taxon>Eukaryota</taxon>
        <taxon>Fungi</taxon>
        <taxon>Dikarya</taxon>
        <taxon>Basidiomycota</taxon>
        <taxon>Agaricomycotina</taxon>
        <taxon>Agaricomycetes</taxon>
        <taxon>Agaricomycetidae</taxon>
        <taxon>Agaricales</taxon>
        <taxon>Marasmiineae</taxon>
        <taxon>Omphalotaceae</taxon>
        <taxon>Gymnopus</taxon>
    </lineage>
</organism>
<dbReference type="Proteomes" id="UP000799118">
    <property type="component" value="Unassembled WGS sequence"/>
</dbReference>